<dbReference type="CDD" id="cd02970">
    <property type="entry name" value="PRX_like2"/>
    <property type="match status" value="1"/>
</dbReference>
<comment type="similarity">
    <text evidence="5">Belongs to the peroxiredoxin-like PRXL2 family. PRXL2A subfamily.</text>
</comment>
<dbReference type="PANTHER" id="PTHR28630">
    <property type="match status" value="1"/>
</dbReference>
<evidence type="ECO:0000256" key="5">
    <source>
        <dbReference type="ARBA" id="ARBA00023787"/>
    </source>
</evidence>
<gene>
    <name evidence="10" type="ORF">MMEN_LOCUS20613</name>
</gene>
<dbReference type="Proteomes" id="UP000677803">
    <property type="component" value="Unassembled WGS sequence"/>
</dbReference>
<evidence type="ECO:0000256" key="2">
    <source>
        <dbReference type="ARBA" id="ARBA00022490"/>
    </source>
</evidence>
<comment type="caution">
    <text evidence="10">The sequence shown here is derived from an EMBL/GenBank/DDBJ whole genome shotgun (WGS) entry which is preliminary data.</text>
</comment>
<feature type="chain" id="PRO_5035885366" description="Peroxiredoxin-like 2A" evidence="9">
    <location>
        <begin position="22"/>
        <end position="438"/>
    </location>
</feature>
<dbReference type="GO" id="GO:0005737">
    <property type="term" value="C:cytoplasm"/>
    <property type="evidence" value="ECO:0007669"/>
    <property type="project" value="UniProtKB-SubCell"/>
</dbReference>
<evidence type="ECO:0000256" key="9">
    <source>
        <dbReference type="SAM" id="SignalP"/>
    </source>
</evidence>
<dbReference type="GO" id="GO:0016209">
    <property type="term" value="F:antioxidant activity"/>
    <property type="evidence" value="ECO:0007669"/>
    <property type="project" value="UniProtKB-KW"/>
</dbReference>
<dbReference type="InterPro" id="IPR032801">
    <property type="entry name" value="PXL2A/B/C"/>
</dbReference>
<accession>A0A8S4BWR8</accession>
<reference evidence="10" key="1">
    <citation type="submission" date="2021-05" db="EMBL/GenBank/DDBJ databases">
        <authorList>
            <person name="Tigano A."/>
        </authorList>
    </citation>
    <scope>NUCLEOTIDE SEQUENCE</scope>
</reference>
<organism evidence="10 11">
    <name type="scientific">Menidia menidia</name>
    <name type="common">Atlantic silverside</name>
    <dbReference type="NCBI Taxonomy" id="238744"/>
    <lineage>
        <taxon>Eukaryota</taxon>
        <taxon>Metazoa</taxon>
        <taxon>Chordata</taxon>
        <taxon>Craniata</taxon>
        <taxon>Vertebrata</taxon>
        <taxon>Euteleostomi</taxon>
        <taxon>Actinopterygii</taxon>
        <taxon>Neopterygii</taxon>
        <taxon>Teleostei</taxon>
        <taxon>Neoteleostei</taxon>
        <taxon>Acanthomorphata</taxon>
        <taxon>Ovalentaria</taxon>
        <taxon>Atherinomorphae</taxon>
        <taxon>Atheriniformes</taxon>
        <taxon>Atherinopsidae</taxon>
        <taxon>Menidiinae</taxon>
        <taxon>Menidia</taxon>
    </lineage>
</organism>
<proteinExistence type="inferred from homology"/>
<dbReference type="EMBL" id="CAJRST010039999">
    <property type="protein sequence ID" value="CAG6017115.1"/>
    <property type="molecule type" value="Genomic_DNA"/>
</dbReference>
<keyword evidence="4" id="KW-0676">Redox-active center</keyword>
<evidence type="ECO:0000256" key="1">
    <source>
        <dbReference type="ARBA" id="ARBA00004496"/>
    </source>
</evidence>
<evidence type="ECO:0000256" key="7">
    <source>
        <dbReference type="ARBA" id="ARBA00032058"/>
    </source>
</evidence>
<dbReference type="OrthoDB" id="40334at2759"/>
<keyword evidence="9" id="KW-0732">Signal</keyword>
<dbReference type="AlphaFoldDB" id="A0A8S4BWR8"/>
<evidence type="ECO:0000256" key="3">
    <source>
        <dbReference type="ARBA" id="ARBA00022862"/>
    </source>
</evidence>
<evidence type="ECO:0000313" key="10">
    <source>
        <dbReference type="EMBL" id="CAG6017115.1"/>
    </source>
</evidence>
<name>A0A8S4BWR8_9TELE</name>
<feature type="signal peptide" evidence="9">
    <location>
        <begin position="1"/>
        <end position="21"/>
    </location>
</feature>
<dbReference type="PANTHER" id="PTHR28630:SF31">
    <property type="entry name" value="PEROXIREDOXIN-LIKE 2A"/>
    <property type="match status" value="1"/>
</dbReference>
<evidence type="ECO:0000256" key="8">
    <source>
        <dbReference type="ARBA" id="ARBA00032129"/>
    </source>
</evidence>
<comment type="subcellular location">
    <subcellularLocation>
        <location evidence="1">Cytoplasm</location>
    </subcellularLocation>
</comment>
<sequence>MVTVTTVLKVVGLFVAELISSITDWFQTKPEWANLEVLEKTVLKTSGGVHEKHEAKTLWDKSGAVIMVEAAELSSLKSQLEDLDVPLFAVVKENRGKELDCFKKYFSGKVYVDQQRKFYGPQERWMFLSMFLRIGVWKNIWRAYRRGVRGNLKGEGFVLGGVFVIGPGNQGILLEHREKEFGDKMFRGREVEASPALLSSPPGEPCPEFLAAQSALFHQSKARAMSSGSGLEGELIQMGMWSLGLGAVGAAVAGILLANTDLCLPKGASASLEYLGDADLRSTVEDDRVIKAKRLWERDGAVVMAEAAELSSLKPQLDELGIPLVAVVKENVGTEIQDFRPHFAGDIYIDEQKHFYGPLQRKMGGLGFIRLGVWQNFMRAWRSGYQGNMNGEGFILGGVFVIGAGEQGILLEHQEKEFGDKVAIADVLEAVKKIQRVK</sequence>
<dbReference type="Pfam" id="PF13911">
    <property type="entry name" value="AhpC-TSA_2"/>
    <property type="match status" value="2"/>
</dbReference>
<keyword evidence="11" id="KW-1185">Reference proteome</keyword>
<evidence type="ECO:0000256" key="4">
    <source>
        <dbReference type="ARBA" id="ARBA00023284"/>
    </source>
</evidence>
<keyword evidence="3" id="KW-0049">Antioxidant</keyword>
<protein>
    <recommendedName>
        <fullName evidence="6">Peroxiredoxin-like 2A</fullName>
    </recommendedName>
    <alternativeName>
        <fullName evidence="8">Peroxiredoxin-like 2 activated in M-CSF stimulated monocytes</fullName>
    </alternativeName>
    <alternativeName>
        <fullName evidence="7">Redox-regulatory protein FAM213A</fullName>
    </alternativeName>
</protein>
<keyword evidence="2" id="KW-0963">Cytoplasm</keyword>
<evidence type="ECO:0000256" key="6">
    <source>
        <dbReference type="ARBA" id="ARBA00023849"/>
    </source>
</evidence>
<evidence type="ECO:0000313" key="11">
    <source>
        <dbReference type="Proteomes" id="UP000677803"/>
    </source>
</evidence>